<keyword evidence="2" id="KW-1185">Reference proteome</keyword>
<evidence type="ECO:0000313" key="2">
    <source>
        <dbReference type="Proteomes" id="UP000002939"/>
    </source>
</evidence>
<name>T5LVM2_9LACT</name>
<sequence>MKDLEEAKDLLKEMQHYMTNSLAKLITMDFLPINNHQVCLCHGIAGLIYYLWREGYLECSHNILRLLNRYYERLFIELNQDFRILEGYGGMLLVMLALHMNKQFKGDILLGYS</sequence>
<dbReference type="HOGENOM" id="CLU_2129924_0_0_9"/>
<evidence type="ECO:0000313" key="1">
    <source>
        <dbReference type="EMBL" id="EQM96959.1"/>
    </source>
</evidence>
<dbReference type="SUPFAM" id="SSF158745">
    <property type="entry name" value="LanC-like"/>
    <property type="match status" value="1"/>
</dbReference>
<gene>
    <name evidence="1" type="ORF">HMPREF0446_01710</name>
</gene>
<dbReference type="Gene3D" id="1.50.10.20">
    <property type="match status" value="1"/>
</dbReference>
<dbReference type="Proteomes" id="UP000002939">
    <property type="component" value="Unassembled WGS sequence"/>
</dbReference>
<reference evidence="1" key="1">
    <citation type="submission" date="2011-10" db="EMBL/GenBank/DDBJ databases">
        <title>The Genome Sequence of Granulicatella elegans ATCC 700633.</title>
        <authorList>
            <consortium name="The Broad Institute Genome Sequencing Platform"/>
            <consortium name="The Broad Institute Genome Sequencing Center for Infectious Disease"/>
            <person name="Earl A."/>
            <person name="Ward D."/>
            <person name="Feldgarden M."/>
            <person name="Gevers D."/>
            <person name="Sibley C.D."/>
            <person name="Field T.R."/>
            <person name="Grinwis M."/>
            <person name="Eshaghurshan C.S."/>
            <person name="Surette M.G."/>
            <person name="Young S.K."/>
            <person name="Zeng Q."/>
            <person name="Gargeya S."/>
            <person name="Fitzgerald M."/>
            <person name="Haas B."/>
            <person name="Abouelleil A."/>
            <person name="Alvarado L."/>
            <person name="Arachchi H.M."/>
            <person name="Berlin A."/>
            <person name="Brown A."/>
            <person name="Chapman S.B."/>
            <person name="Chen Z."/>
            <person name="Dunbar C."/>
            <person name="Freedman E."/>
            <person name="Gearin G."/>
            <person name="Goldberg J."/>
            <person name="Griggs A."/>
            <person name="Gujja S."/>
            <person name="Heiman D."/>
            <person name="Howarth C."/>
            <person name="Larson L."/>
            <person name="Lui A."/>
            <person name="MacDonald P.J.P."/>
            <person name="Montmayeur A."/>
            <person name="Murphy C."/>
            <person name="Neiman D."/>
            <person name="Pearson M."/>
            <person name="Priest M."/>
            <person name="Roberts A."/>
            <person name="Saif S."/>
            <person name="Shea T."/>
            <person name="Shenoy N."/>
            <person name="Sisk P."/>
            <person name="Stolte C."/>
            <person name="Sykes S."/>
            <person name="Wortman J."/>
            <person name="Nusbaum C."/>
            <person name="Birren B."/>
        </authorList>
    </citation>
    <scope>NUCLEOTIDE SEQUENCE [LARGE SCALE GENOMIC DNA]</scope>
    <source>
        <strain evidence="1">ATCC 700633</strain>
    </source>
</reference>
<protein>
    <submittedName>
        <fullName evidence="1">Uncharacterized protein</fullName>
    </submittedName>
</protein>
<comment type="caution">
    <text evidence="1">The sequence shown here is derived from an EMBL/GenBank/DDBJ whole genome shotgun (WGS) entry which is preliminary data.</text>
</comment>
<accession>T5LVM2</accession>
<dbReference type="AlphaFoldDB" id="T5LVM2"/>
<proteinExistence type="predicted"/>
<organism evidence="1 2">
    <name type="scientific">Granulicatella elegans ATCC 700633</name>
    <dbReference type="NCBI Taxonomy" id="626369"/>
    <lineage>
        <taxon>Bacteria</taxon>
        <taxon>Bacillati</taxon>
        <taxon>Bacillota</taxon>
        <taxon>Bacilli</taxon>
        <taxon>Lactobacillales</taxon>
        <taxon>Carnobacteriaceae</taxon>
        <taxon>Granulicatella</taxon>
    </lineage>
</organism>
<dbReference type="EMBL" id="ACRF02000005">
    <property type="protein sequence ID" value="EQM96959.1"/>
    <property type="molecule type" value="Genomic_DNA"/>
</dbReference>